<evidence type="ECO:0000313" key="3">
    <source>
        <dbReference type="EMBL" id="CAH7675167.1"/>
    </source>
</evidence>
<dbReference type="PANTHER" id="PTHR28075">
    <property type="entry name" value="CHROMOSOME 16, WHOLE GENOME SHOTGUN SEQUENCE"/>
    <property type="match status" value="1"/>
</dbReference>
<evidence type="ECO:0000256" key="1">
    <source>
        <dbReference type="SAM" id="MobiDB-lite"/>
    </source>
</evidence>
<dbReference type="EMBL" id="CALTRL010002262">
    <property type="protein sequence ID" value="CAH7675167.1"/>
    <property type="molecule type" value="Genomic_DNA"/>
</dbReference>
<dbReference type="OrthoDB" id="16824at2759"/>
<evidence type="ECO:0000313" key="2">
    <source>
        <dbReference type="EMBL" id="ALL41330.1"/>
    </source>
</evidence>
<keyword evidence="4" id="KW-1185">Reference proteome</keyword>
<protein>
    <recommendedName>
        <fullName evidence="5">DUF1748-domain-containing protein</fullName>
    </recommendedName>
</protein>
<sequence>MVLGRVTHYAFDLALVSTVLAGVKRNTGYSLKTDSLPEGVPQSLISTYLVVGENIFDFLSAYSHTSTSFQRVPANSSSSKGNWFWGSGKDGPK</sequence>
<evidence type="ECO:0008006" key="5">
    <source>
        <dbReference type="Google" id="ProtNLM"/>
    </source>
</evidence>
<dbReference type="PANTHER" id="PTHR28075:SF3">
    <property type="entry name" value="DUF1748-DOMAIN-CONTAINING PROTEIN"/>
    <property type="match status" value="1"/>
</dbReference>
<dbReference type="GO" id="GO:0005737">
    <property type="term" value="C:cytoplasm"/>
    <property type="evidence" value="ECO:0007669"/>
    <property type="project" value="TreeGrafter"/>
</dbReference>
<reference evidence="2" key="1">
    <citation type="submission" date="2015-07" db="EMBL/GenBank/DDBJ databases">
        <title>Elucidating the P. pachyrhizi secretome and potential effectors.</title>
        <authorList>
            <person name="de Carvalho M.C.C.G."/>
            <person name="Nascimento L.C."/>
            <person name="Darben L.M."/>
            <person name="Polizel-Podanosqui A.M."/>
            <person name="Lopes-Caitar V.S."/>
            <person name="Rocha C.S."/>
            <person name="Qi M."/>
            <person name="Carazolle M."/>
            <person name="Kuwahara M.K."/>
            <person name="Pereira G.A.G."/>
            <person name="Abdelnoor R.V."/>
            <person name="Whitham S.A."/>
            <person name="Marcelino-Guimaraes F.C."/>
        </authorList>
    </citation>
    <scope>NUCLEOTIDE SEQUENCE</scope>
</reference>
<dbReference type="AlphaFoldDB" id="A0A0S1MKI0"/>
<feature type="compositionally biased region" description="Polar residues" evidence="1">
    <location>
        <begin position="70"/>
        <end position="81"/>
    </location>
</feature>
<reference evidence="3" key="2">
    <citation type="submission" date="2022-06" db="EMBL/GenBank/DDBJ databases">
        <authorList>
            <consortium name="SYNGENTA / RWTH Aachen University"/>
        </authorList>
    </citation>
    <scope>NUCLEOTIDE SEQUENCE</scope>
</reference>
<proteinExistence type="evidence at transcript level"/>
<name>A0A0S1MKI0_PHAPC</name>
<organism evidence="2">
    <name type="scientific">Phakopsora pachyrhizi</name>
    <name type="common">Asian soybean rust disease fungus</name>
    <dbReference type="NCBI Taxonomy" id="170000"/>
    <lineage>
        <taxon>Eukaryota</taxon>
        <taxon>Fungi</taxon>
        <taxon>Dikarya</taxon>
        <taxon>Basidiomycota</taxon>
        <taxon>Pucciniomycotina</taxon>
        <taxon>Pucciniomycetes</taxon>
        <taxon>Pucciniales</taxon>
        <taxon>Phakopsoraceae</taxon>
        <taxon>Phakopsora</taxon>
    </lineage>
</organism>
<dbReference type="InterPro" id="IPR013726">
    <property type="entry name" value="Mitofissin"/>
</dbReference>
<dbReference type="EMBL" id="KT247241">
    <property type="protein sequence ID" value="ALL41330.1"/>
    <property type="molecule type" value="mRNA"/>
</dbReference>
<feature type="region of interest" description="Disordered" evidence="1">
    <location>
        <begin position="70"/>
        <end position="93"/>
    </location>
</feature>
<evidence type="ECO:0000313" key="4">
    <source>
        <dbReference type="Proteomes" id="UP001153365"/>
    </source>
</evidence>
<dbReference type="Proteomes" id="UP001153365">
    <property type="component" value="Unassembled WGS sequence"/>
</dbReference>
<gene>
    <name evidence="3" type="ORF">PPACK8108_LOCUS10136</name>
</gene>
<accession>A0A0S1MKI0</accession>
<dbReference type="Pfam" id="PF08520">
    <property type="entry name" value="Mitofissin"/>
    <property type="match status" value="1"/>
</dbReference>